<feature type="domain" description="Bacterial repeat" evidence="2">
    <location>
        <begin position="1270"/>
        <end position="1335"/>
    </location>
</feature>
<dbReference type="InterPro" id="IPR015943">
    <property type="entry name" value="WD40/YVTN_repeat-like_dom_sf"/>
</dbReference>
<evidence type="ECO:0000313" key="4">
    <source>
        <dbReference type="Proteomes" id="UP000179797"/>
    </source>
</evidence>
<proteinExistence type="predicted"/>
<dbReference type="CDD" id="cd14948">
    <property type="entry name" value="BACON"/>
    <property type="match status" value="1"/>
</dbReference>
<feature type="domain" description="Bacterial repeat" evidence="2">
    <location>
        <begin position="1129"/>
        <end position="1193"/>
    </location>
</feature>
<dbReference type="STRING" id="915059.NH26_19680"/>
<dbReference type="EMBL" id="JRYR02000002">
    <property type="protein sequence ID" value="OHX63835.1"/>
    <property type="molecule type" value="Genomic_DNA"/>
</dbReference>
<keyword evidence="4" id="KW-1185">Reference proteome</keyword>
<evidence type="ECO:0008006" key="5">
    <source>
        <dbReference type="Google" id="ProtNLM"/>
    </source>
</evidence>
<organism evidence="3 4">
    <name type="scientific">Flammeovirga pacifica</name>
    <dbReference type="NCBI Taxonomy" id="915059"/>
    <lineage>
        <taxon>Bacteria</taxon>
        <taxon>Pseudomonadati</taxon>
        <taxon>Bacteroidota</taxon>
        <taxon>Cytophagia</taxon>
        <taxon>Cytophagales</taxon>
        <taxon>Flammeovirgaceae</taxon>
        <taxon>Flammeovirga</taxon>
    </lineage>
</organism>
<dbReference type="RefSeq" id="WP_044217667.1">
    <property type="nucleotide sequence ID" value="NZ_JRYR02000002.1"/>
</dbReference>
<evidence type="ECO:0000259" key="1">
    <source>
        <dbReference type="Pfam" id="PF18962"/>
    </source>
</evidence>
<evidence type="ECO:0000313" key="3">
    <source>
        <dbReference type="EMBL" id="OHX63835.1"/>
    </source>
</evidence>
<feature type="domain" description="Bacterial repeat" evidence="2">
    <location>
        <begin position="1197"/>
        <end position="1263"/>
    </location>
</feature>
<dbReference type="Proteomes" id="UP000179797">
    <property type="component" value="Unassembled WGS sequence"/>
</dbReference>
<feature type="domain" description="Bacterial repeat" evidence="2">
    <location>
        <begin position="1346"/>
        <end position="1410"/>
    </location>
</feature>
<feature type="domain" description="Bacterial repeat" evidence="2">
    <location>
        <begin position="1061"/>
        <end position="1118"/>
    </location>
</feature>
<dbReference type="InterPro" id="IPR044060">
    <property type="entry name" value="Bacterial_rp_domain"/>
</dbReference>
<dbReference type="NCBIfam" id="TIGR04183">
    <property type="entry name" value="Por_Secre_tail"/>
    <property type="match status" value="1"/>
</dbReference>
<comment type="caution">
    <text evidence="3">The sequence shown here is derived from an EMBL/GenBank/DDBJ whole genome shotgun (WGS) entry which is preliminary data.</text>
</comment>
<name>A0A1S1YSQ2_FLAPC</name>
<dbReference type="Gene3D" id="2.60.40.10">
    <property type="entry name" value="Immunoglobulins"/>
    <property type="match status" value="1"/>
</dbReference>
<accession>A0A1S1YSQ2</accession>
<dbReference type="Pfam" id="PF18998">
    <property type="entry name" value="Flg_new_2"/>
    <property type="match status" value="5"/>
</dbReference>
<dbReference type="Gene3D" id="2.130.10.10">
    <property type="entry name" value="YVTN repeat-like/Quinoprotein amine dehydrogenase"/>
    <property type="match status" value="1"/>
</dbReference>
<dbReference type="SUPFAM" id="SSF50939">
    <property type="entry name" value="Sialidases"/>
    <property type="match status" value="1"/>
</dbReference>
<dbReference type="InterPro" id="IPR026444">
    <property type="entry name" value="Secre_tail"/>
</dbReference>
<dbReference type="InterPro" id="IPR024361">
    <property type="entry name" value="BACON"/>
</dbReference>
<dbReference type="Pfam" id="PF18962">
    <property type="entry name" value="Por_Secre_tail"/>
    <property type="match status" value="1"/>
</dbReference>
<dbReference type="InterPro" id="IPR036278">
    <property type="entry name" value="Sialidase_sf"/>
</dbReference>
<evidence type="ECO:0000259" key="2">
    <source>
        <dbReference type="Pfam" id="PF18998"/>
    </source>
</evidence>
<gene>
    <name evidence="3" type="ORF">NH26_19680</name>
</gene>
<dbReference type="OrthoDB" id="9757809at2"/>
<reference evidence="3 4" key="1">
    <citation type="journal article" date="2012" name="Int. J. Syst. Evol. Microbiol.">
        <title>Flammeovirga pacifica sp. nov., isolated from deep-sea sediment.</title>
        <authorList>
            <person name="Xu H."/>
            <person name="Fu Y."/>
            <person name="Yang N."/>
            <person name="Ding Z."/>
            <person name="Lai Q."/>
            <person name="Zeng R."/>
        </authorList>
    </citation>
    <scope>NUCLEOTIDE SEQUENCE [LARGE SCALE GENOMIC DNA]</scope>
    <source>
        <strain evidence="4">DSM 24597 / LMG 26175 / WPAGA1</strain>
    </source>
</reference>
<protein>
    <recommendedName>
        <fullName evidence="5">Secretion system C-terminal sorting domain-containing protein</fullName>
    </recommendedName>
</protein>
<sequence>MTAQAQPGTWGQENAWESLNPGGGGQIQDLYFDRNVEGRIWFSSDMEGIYRSDDFGQSWQYVSRDLSHGMSFTVEQEIGGSRMYQGGLYGASYSENANAANFHEVSWNMIYITRGDAISSIAVSRDFNTVVLAPGWQNKDPQKGQAAICDPLQNIASGKFNGVREIYLSQDAGVTWKKVIYEATEGYRHVFGVEIHPVTGYIYLSAASGVYISKDNGETFTIVSKPTDALDGAGDAVNVNKRPDGGSRGIELSPDGLHAYATYQTQGGDKYEDKRWAVYYAKVQENGDLGEWVKIMDDMVETAEWFNPKVDPKSPANENKILIGTVWNDNANRVGLFECTLNFDDNNDLVDYAWNQIIEKPTAGSNGNCYSFEVGWENRAFIVRAYDYSPASWEDPYVISMGGMNVFLGNPENSGFPCSAGSWWEVYGEIVPNASKHTMAHSRGFASPYAYDVYSYENYMVQGNADHGLLQSLDYGYSWTPEEGPQGITNVMSVFVTNTTPELVLMDARKGFGAPQQTVGGLYAKELDLTDIGTKSDWKLIGGFEPNNNGETQGLPSRNFRVISEDPSNPERIFVGLRGGSSNPGGIYMANNIVNVYNGTEDWVKITSGDYDDLDIRDVWVDPNNSDVIYGRSNTNNAKGIIFRGVRQADQSYVWTSSNGLSSSKDMFIWDRGEGTSWLVAATTIGGNTAVYINKNIQDDGWNTESNWENTGFDAAESLVLRPEKWVIPGKPINMSGLAAYGDYIIINTSVDNHKRGLGSFIGEIKTDGSIEWSDWTLGVANNTAIVHSVSNNTKILMENGEAYYYTATAGTGPWRRKIPVKDETCDISVSEKVLNFTSEGGVQTVDITASSAYEVHVDKSFVDVVLEDNTITVTMEANNTSDVRTAIITIAGCENKIVTVAQAGLTAGGHETFNFFPTFAEAWGTGDYVGDGGVTWSYSSCKGINTMDGSNIKMRKPGTNPAPSFEGTVGGGITTFSVDVKNNKDLGGLEIWINDELQGEWQIGKNRETIYLQDLTYEGNVKIRLVSTGLNNSDYGDINIDNIRWLGQPLDKELKVVNGSGSGFYKAGAGIEIVADAPQAGYIFKNWTGAIGYLEDANKATTSLTMPGRNIELKANYIEDDTESFTLTVNEGTGSGDYFEGSEVMVKANVTSGKRFVEWTGDVSHLINPKSAETTLTMPAQAIAITATFTDVATYTLTVSEGTGSGEYEEGEMVEVTANAAMEGYIFDQWTGDVAALEDAMAATTKVTMPSAAVSVTATYKMAPEDTYTLTVSEGTGSGNYKEGEVVEITANAAMEGYIFNQWTGDVAALEDAMSATTNVTMPGATVAVTATYKMVGVETFTLTVENGDGSGSFEEGETITITADEAEKGFKFSAWTGDVQYLDDATSNSAVVTMPNMDITITATYEEDRPTSIENGLSSSALLVYPNPATDIINVKNLDASQEIMIFNSVGQVVKMIKNIESNSIQVSDLPKGVYYLRNGIKSIKLIIK</sequence>
<feature type="domain" description="Secretion system C-terminal sorting" evidence="1">
    <location>
        <begin position="1426"/>
        <end position="1483"/>
    </location>
</feature>
<dbReference type="InterPro" id="IPR013783">
    <property type="entry name" value="Ig-like_fold"/>
</dbReference>